<dbReference type="EMBL" id="JAPDFW010000112">
    <property type="protein sequence ID" value="KAJ5068860.1"/>
    <property type="molecule type" value="Genomic_DNA"/>
</dbReference>
<proteinExistence type="inferred from homology"/>
<comment type="subcellular location">
    <subcellularLocation>
        <location evidence="1 7">Nucleus</location>
    </subcellularLocation>
</comment>
<gene>
    <name evidence="9" type="ORF">M0811_12166</name>
</gene>
<evidence type="ECO:0000256" key="4">
    <source>
        <dbReference type="ARBA" id="ARBA00023172"/>
    </source>
</evidence>
<dbReference type="GO" id="GO:0005634">
    <property type="term" value="C:nucleus"/>
    <property type="evidence" value="ECO:0007669"/>
    <property type="project" value="UniProtKB-SubCell"/>
</dbReference>
<keyword evidence="10" id="KW-1185">Reference proteome</keyword>
<dbReference type="GO" id="GO:0006281">
    <property type="term" value="P:DNA repair"/>
    <property type="evidence" value="ECO:0007669"/>
    <property type="project" value="UniProtKB-UniRule"/>
</dbReference>
<dbReference type="InterPro" id="IPR027786">
    <property type="entry name" value="Nse4/EID"/>
</dbReference>
<dbReference type="GO" id="GO:0030915">
    <property type="term" value="C:Smc5-Smc6 complex"/>
    <property type="evidence" value="ECO:0007669"/>
    <property type="project" value="UniProtKB-UniRule"/>
</dbReference>
<keyword evidence="4 7" id="KW-0233">DNA recombination</keyword>
<evidence type="ECO:0000313" key="9">
    <source>
        <dbReference type="EMBL" id="KAJ5068860.1"/>
    </source>
</evidence>
<organism evidence="9 10">
    <name type="scientific">Anaeramoeba ignava</name>
    <name type="common">Anaerobic marine amoeba</name>
    <dbReference type="NCBI Taxonomy" id="1746090"/>
    <lineage>
        <taxon>Eukaryota</taxon>
        <taxon>Metamonada</taxon>
        <taxon>Anaeramoebidae</taxon>
        <taxon>Anaeramoeba</taxon>
    </lineage>
</organism>
<evidence type="ECO:0000256" key="6">
    <source>
        <dbReference type="ARBA" id="ARBA00023242"/>
    </source>
</evidence>
<sequence>MLEQKEQIEETEQIEGIEEIEEIEQNRIKRHKRHKVIPIEYQLREIITTIEQKEEELSEPGTNGVKEILTEEERLSSQAMKFSQKRLGSECIEKLSHIVSLKSQKIQLDQKFSTKNFISRIKEKFSQNMKKGKKTKKQKEEKESKEGNISFFEVGKVCSEKYYTFKPNTIDLMSENISTEITVKERVKKEPEKFYKKEELDSLDNLQETQTVSRKIKMQQHLEAKYKKHEKLNFFETLFDSKKFSTTIDNFFDLSFLVRDGTSQIKLKKKEPNILFEKVDGHQLQTRKSNQFVYSFDYQTWKRMQKDFQKKK</sequence>
<dbReference type="Proteomes" id="UP001149090">
    <property type="component" value="Unassembled WGS sequence"/>
</dbReference>
<keyword evidence="5 7" id="KW-0234">DNA repair</keyword>
<name>A0A9Q0LAG7_ANAIG</name>
<evidence type="ECO:0000256" key="5">
    <source>
        <dbReference type="ARBA" id="ARBA00023204"/>
    </source>
</evidence>
<evidence type="ECO:0000256" key="2">
    <source>
        <dbReference type="ARBA" id="ARBA00008997"/>
    </source>
</evidence>
<dbReference type="PANTHER" id="PTHR16140:SF0">
    <property type="entry name" value="NON-STRUCTURAL MAINTENANCE OF CHROMOSOMES ELEMENT 4"/>
    <property type="match status" value="1"/>
</dbReference>
<comment type="caution">
    <text evidence="9">The sequence shown here is derived from an EMBL/GenBank/DDBJ whole genome shotgun (WGS) entry which is preliminary data.</text>
</comment>
<evidence type="ECO:0000313" key="10">
    <source>
        <dbReference type="Proteomes" id="UP001149090"/>
    </source>
</evidence>
<evidence type="ECO:0000259" key="8">
    <source>
        <dbReference type="Pfam" id="PF08743"/>
    </source>
</evidence>
<dbReference type="InterPro" id="IPR014854">
    <property type="entry name" value="Nse4_C"/>
</dbReference>
<protein>
    <recommendedName>
        <fullName evidence="7">Non-structural maintenance of chromosomes element 4</fullName>
    </recommendedName>
</protein>
<dbReference type="OrthoDB" id="361242at2759"/>
<evidence type="ECO:0000256" key="1">
    <source>
        <dbReference type="ARBA" id="ARBA00004123"/>
    </source>
</evidence>
<accession>A0A9Q0LAG7</accession>
<evidence type="ECO:0000256" key="3">
    <source>
        <dbReference type="ARBA" id="ARBA00022763"/>
    </source>
</evidence>
<keyword evidence="3 7" id="KW-0227">DNA damage</keyword>
<keyword evidence="6 7" id="KW-0539">Nucleus</keyword>
<dbReference type="PANTHER" id="PTHR16140">
    <property type="entry name" value="NON-STRUCTURAL MAINTENANCE OF CHROMOSOMES ELEMENT 4"/>
    <property type="match status" value="1"/>
</dbReference>
<evidence type="ECO:0000256" key="7">
    <source>
        <dbReference type="RuleBase" id="RU365071"/>
    </source>
</evidence>
<comment type="function">
    <text evidence="7">Component of the SMC5-SMC6 complex, that promotes sister chromatid alignment after DNA damage and facilitates double-stranded DNA breaks (DSBs) repair via homologous recombination between sister chromatids.</text>
</comment>
<dbReference type="Pfam" id="PF08743">
    <property type="entry name" value="Nse4_C"/>
    <property type="match status" value="1"/>
</dbReference>
<comment type="subunit">
    <text evidence="7">Component of the SMC5-SMC6 complex.</text>
</comment>
<dbReference type="AlphaFoldDB" id="A0A9Q0LAG7"/>
<feature type="domain" description="Non-structural maintenance of chromosome element 4 C-terminal" evidence="8">
    <location>
        <begin position="232"/>
        <end position="311"/>
    </location>
</feature>
<dbReference type="GO" id="GO:0006310">
    <property type="term" value="P:DNA recombination"/>
    <property type="evidence" value="ECO:0007669"/>
    <property type="project" value="UniProtKB-UniRule"/>
</dbReference>
<reference evidence="9" key="1">
    <citation type="submission" date="2022-10" db="EMBL/GenBank/DDBJ databases">
        <title>Novel sulphate-reducing endosymbionts in the free-living metamonad Anaeramoeba.</title>
        <authorList>
            <person name="Jerlstrom-Hultqvist J."/>
            <person name="Cepicka I."/>
            <person name="Gallot-Lavallee L."/>
            <person name="Salas-Leiva D."/>
            <person name="Curtis B.A."/>
            <person name="Zahonova K."/>
            <person name="Pipaliya S."/>
            <person name="Dacks J."/>
            <person name="Roger A.J."/>
        </authorList>
    </citation>
    <scope>NUCLEOTIDE SEQUENCE</scope>
    <source>
        <strain evidence="9">BMAN</strain>
    </source>
</reference>
<comment type="similarity">
    <text evidence="2 7">Belongs to the NSE4 family.</text>
</comment>